<sequence>MQQQHKHAAHIIFKDPPKRRCFWRFASSNLEDLRRYYGRKAIDILIELERAFEKANGEAIIETLTRIGVSGKLLAWTRDFLTHREAKVSFQGKL</sequence>
<proteinExistence type="predicted"/>
<dbReference type="EMBL" id="VSRR010004080">
    <property type="protein sequence ID" value="MPC38486.1"/>
    <property type="molecule type" value="Genomic_DNA"/>
</dbReference>
<evidence type="ECO:0000313" key="1">
    <source>
        <dbReference type="EMBL" id="MPC38486.1"/>
    </source>
</evidence>
<keyword evidence="2" id="KW-1185">Reference proteome</keyword>
<organism evidence="1 2">
    <name type="scientific">Portunus trituberculatus</name>
    <name type="common">Swimming crab</name>
    <name type="synonym">Neptunus trituberculatus</name>
    <dbReference type="NCBI Taxonomy" id="210409"/>
    <lineage>
        <taxon>Eukaryota</taxon>
        <taxon>Metazoa</taxon>
        <taxon>Ecdysozoa</taxon>
        <taxon>Arthropoda</taxon>
        <taxon>Crustacea</taxon>
        <taxon>Multicrustacea</taxon>
        <taxon>Malacostraca</taxon>
        <taxon>Eumalacostraca</taxon>
        <taxon>Eucarida</taxon>
        <taxon>Decapoda</taxon>
        <taxon>Pleocyemata</taxon>
        <taxon>Brachyura</taxon>
        <taxon>Eubrachyura</taxon>
        <taxon>Portunoidea</taxon>
        <taxon>Portunidae</taxon>
        <taxon>Portuninae</taxon>
        <taxon>Portunus</taxon>
    </lineage>
</organism>
<dbReference type="Proteomes" id="UP000324222">
    <property type="component" value="Unassembled WGS sequence"/>
</dbReference>
<name>A0A5B7EZD4_PORTR</name>
<reference evidence="1 2" key="1">
    <citation type="submission" date="2019-05" db="EMBL/GenBank/DDBJ databases">
        <title>Another draft genome of Portunus trituberculatus and its Hox gene families provides insights of decapod evolution.</title>
        <authorList>
            <person name="Jeong J.-H."/>
            <person name="Song I."/>
            <person name="Kim S."/>
            <person name="Choi T."/>
            <person name="Kim D."/>
            <person name="Ryu S."/>
            <person name="Kim W."/>
        </authorList>
    </citation>
    <scope>NUCLEOTIDE SEQUENCE [LARGE SCALE GENOMIC DNA]</scope>
    <source>
        <tissue evidence="1">Muscle</tissue>
    </source>
</reference>
<dbReference type="OrthoDB" id="6373033at2759"/>
<comment type="caution">
    <text evidence="1">The sequence shown here is derived from an EMBL/GenBank/DDBJ whole genome shotgun (WGS) entry which is preliminary data.</text>
</comment>
<dbReference type="AlphaFoldDB" id="A0A5B7EZD4"/>
<accession>A0A5B7EZD4</accession>
<evidence type="ECO:0000313" key="2">
    <source>
        <dbReference type="Proteomes" id="UP000324222"/>
    </source>
</evidence>
<protein>
    <submittedName>
        <fullName evidence="1">Uncharacterized protein</fullName>
    </submittedName>
</protein>
<gene>
    <name evidence="1" type="ORF">E2C01_031993</name>
</gene>